<keyword evidence="1 4" id="KW-0808">Transferase</keyword>
<evidence type="ECO:0000256" key="1">
    <source>
        <dbReference type="ARBA" id="ARBA00022679"/>
    </source>
</evidence>
<evidence type="ECO:0000313" key="4">
    <source>
        <dbReference type="EMBL" id="TVZ06845.1"/>
    </source>
</evidence>
<protein>
    <submittedName>
        <fullName evidence="4">GNAT family N-acetyltransferase</fullName>
    </submittedName>
</protein>
<evidence type="ECO:0000313" key="5">
    <source>
        <dbReference type="Proteomes" id="UP000460272"/>
    </source>
</evidence>
<dbReference type="InterPro" id="IPR016181">
    <property type="entry name" value="Acyl_CoA_acyltransferase"/>
</dbReference>
<dbReference type="PROSITE" id="PS51186">
    <property type="entry name" value="GNAT"/>
    <property type="match status" value="1"/>
</dbReference>
<organism evidence="4 5">
    <name type="scientific">Trebonia kvetii</name>
    <dbReference type="NCBI Taxonomy" id="2480626"/>
    <lineage>
        <taxon>Bacteria</taxon>
        <taxon>Bacillati</taxon>
        <taxon>Actinomycetota</taxon>
        <taxon>Actinomycetes</taxon>
        <taxon>Streptosporangiales</taxon>
        <taxon>Treboniaceae</taxon>
        <taxon>Trebonia</taxon>
    </lineage>
</organism>
<reference evidence="4 5" key="1">
    <citation type="submission" date="2018-11" db="EMBL/GenBank/DDBJ databases">
        <title>Trebonia kvetii gen.nov., sp.nov., a novel acidophilic actinobacterium, and proposal of the new actinobacterial family Treboniaceae fam. nov.</title>
        <authorList>
            <person name="Rapoport D."/>
            <person name="Sagova-Mareckova M."/>
            <person name="Sedlacek I."/>
            <person name="Provaznik J."/>
            <person name="Kralova S."/>
            <person name="Pavlinic D."/>
            <person name="Benes V."/>
            <person name="Kopecky J."/>
        </authorList>
    </citation>
    <scope>NUCLEOTIDE SEQUENCE [LARGE SCALE GENOMIC DNA]</scope>
    <source>
        <strain evidence="4 5">15Tr583</strain>
    </source>
</reference>
<proteinExistence type="predicted"/>
<sequence length="205" mass="23371">MGTRVSSELRSDAEILHDAMREAVSTSPHSFLRTRADIEAVPPDVWVDEIRSSRWAVAQQLDGSVVGVAASKRPNPAVDSEDPATSRYIESVWIHPRLRRKLLGERLIKYLFAAEYCTNQHIRQFVLWVYATNAAAMRLYEHIGFERTPERNVERGVRGTRTEIKYRLDFDPEVHTTVSLVAGRGRRHHQLHRGVTYRVLGQSGG</sequence>
<dbReference type="InterPro" id="IPR000182">
    <property type="entry name" value="GNAT_dom"/>
</dbReference>
<dbReference type="GO" id="GO:0016747">
    <property type="term" value="F:acyltransferase activity, transferring groups other than amino-acyl groups"/>
    <property type="evidence" value="ECO:0007669"/>
    <property type="project" value="InterPro"/>
</dbReference>
<dbReference type="CDD" id="cd04301">
    <property type="entry name" value="NAT_SF"/>
    <property type="match status" value="1"/>
</dbReference>
<dbReference type="InterPro" id="IPR051556">
    <property type="entry name" value="N-term/lysine_N-AcTrnsfr"/>
</dbReference>
<evidence type="ECO:0000256" key="2">
    <source>
        <dbReference type="ARBA" id="ARBA00023315"/>
    </source>
</evidence>
<dbReference type="PANTHER" id="PTHR42919:SF8">
    <property type="entry name" value="N-ALPHA-ACETYLTRANSFERASE 50"/>
    <property type="match status" value="1"/>
</dbReference>
<gene>
    <name evidence="4" type="ORF">EAS64_05720</name>
</gene>
<comment type="caution">
    <text evidence="4">The sequence shown here is derived from an EMBL/GenBank/DDBJ whole genome shotgun (WGS) entry which is preliminary data.</text>
</comment>
<dbReference type="AlphaFoldDB" id="A0A6P2C8K8"/>
<keyword evidence="2" id="KW-0012">Acyltransferase</keyword>
<dbReference type="PANTHER" id="PTHR42919">
    <property type="entry name" value="N-ALPHA-ACETYLTRANSFERASE"/>
    <property type="match status" value="1"/>
</dbReference>
<keyword evidence="5" id="KW-1185">Reference proteome</keyword>
<dbReference type="Pfam" id="PF00583">
    <property type="entry name" value="Acetyltransf_1"/>
    <property type="match status" value="1"/>
</dbReference>
<dbReference type="Proteomes" id="UP000460272">
    <property type="component" value="Unassembled WGS sequence"/>
</dbReference>
<evidence type="ECO:0000259" key="3">
    <source>
        <dbReference type="PROSITE" id="PS51186"/>
    </source>
</evidence>
<dbReference type="Gene3D" id="3.40.630.30">
    <property type="match status" value="1"/>
</dbReference>
<feature type="domain" description="N-acetyltransferase" evidence="3">
    <location>
        <begin position="3"/>
        <end position="171"/>
    </location>
</feature>
<accession>A0A6P2C8K8</accession>
<dbReference type="OrthoDB" id="9803907at2"/>
<name>A0A6P2C8K8_9ACTN</name>
<dbReference type="SUPFAM" id="SSF55729">
    <property type="entry name" value="Acyl-CoA N-acyltransferases (Nat)"/>
    <property type="match status" value="1"/>
</dbReference>
<dbReference type="EMBL" id="RPFW01000001">
    <property type="protein sequence ID" value="TVZ06845.1"/>
    <property type="molecule type" value="Genomic_DNA"/>
</dbReference>